<dbReference type="Proteomes" id="UP001564626">
    <property type="component" value="Unassembled WGS sequence"/>
</dbReference>
<evidence type="ECO:0000313" key="3">
    <source>
        <dbReference type="Proteomes" id="UP001564626"/>
    </source>
</evidence>
<proteinExistence type="predicted"/>
<dbReference type="EMBL" id="JBGEHV010000017">
    <property type="protein sequence ID" value="MEY8040080.1"/>
    <property type="molecule type" value="Genomic_DNA"/>
</dbReference>
<keyword evidence="3" id="KW-1185">Reference proteome</keyword>
<name>A0ABV4CG61_9PSEU</name>
<feature type="region of interest" description="Disordered" evidence="1">
    <location>
        <begin position="1"/>
        <end position="34"/>
    </location>
</feature>
<accession>A0ABV4CG61</accession>
<comment type="caution">
    <text evidence="2">The sequence shown here is derived from an EMBL/GenBank/DDBJ whole genome shotgun (WGS) entry which is preliminary data.</text>
</comment>
<evidence type="ECO:0000256" key="1">
    <source>
        <dbReference type="SAM" id="MobiDB-lite"/>
    </source>
</evidence>
<protein>
    <submittedName>
        <fullName evidence="2">Uncharacterized protein</fullName>
    </submittedName>
</protein>
<evidence type="ECO:0000313" key="2">
    <source>
        <dbReference type="EMBL" id="MEY8040080.1"/>
    </source>
</evidence>
<reference evidence="2 3" key="1">
    <citation type="submission" date="2024-08" db="EMBL/GenBank/DDBJ databases">
        <title>Genome mining of Saccharopolyspora cebuensis PGLac3 from Nigerian medicinal plant.</title>
        <authorList>
            <person name="Ezeobiora C.E."/>
            <person name="Igbokwe N.H."/>
            <person name="Amin D.H."/>
            <person name="Mendie U.E."/>
        </authorList>
    </citation>
    <scope>NUCLEOTIDE SEQUENCE [LARGE SCALE GENOMIC DNA]</scope>
    <source>
        <strain evidence="2 3">PGLac3</strain>
    </source>
</reference>
<feature type="compositionally biased region" description="Basic and acidic residues" evidence="1">
    <location>
        <begin position="11"/>
        <end position="26"/>
    </location>
</feature>
<sequence length="45" mass="4855">MHAALTALQIDADRREAEPLRPDTARQPDLQPTTVMRALNAASAA</sequence>
<gene>
    <name evidence="2" type="ORF">AB8O55_11800</name>
</gene>
<organism evidence="2 3">
    <name type="scientific">Saccharopolyspora cebuensis</name>
    <dbReference type="NCBI Taxonomy" id="418759"/>
    <lineage>
        <taxon>Bacteria</taxon>
        <taxon>Bacillati</taxon>
        <taxon>Actinomycetota</taxon>
        <taxon>Actinomycetes</taxon>
        <taxon>Pseudonocardiales</taxon>
        <taxon>Pseudonocardiaceae</taxon>
        <taxon>Saccharopolyspora</taxon>
    </lineage>
</organism>